<gene>
    <name evidence="2" type="ORF">HER39_09405</name>
</gene>
<dbReference type="Gene3D" id="3.30.70.100">
    <property type="match status" value="1"/>
</dbReference>
<comment type="caution">
    <text evidence="2">The sequence shown here is derived from an EMBL/GenBank/DDBJ whole genome shotgun (WGS) entry which is preliminary data.</text>
</comment>
<dbReference type="Proteomes" id="UP000523795">
    <property type="component" value="Unassembled WGS sequence"/>
</dbReference>
<keyword evidence="3" id="KW-1185">Reference proteome</keyword>
<sequence length="92" mass="10633">MDDYVDLTATFLPKEGEAKHVKHAVEVTARQVVQEPGCIRYEITESTEDRIVLTERWENQASLDAHSPGRPVRELNEMLTNLLREPIKLEFQ</sequence>
<accession>A0ABX1JNW1</accession>
<organism evidence="2 3">
    <name type="scientific">Arthrobacter deserti</name>
    <dbReference type="NCBI Taxonomy" id="1742687"/>
    <lineage>
        <taxon>Bacteria</taxon>
        <taxon>Bacillati</taxon>
        <taxon>Actinomycetota</taxon>
        <taxon>Actinomycetes</taxon>
        <taxon>Micrococcales</taxon>
        <taxon>Micrococcaceae</taxon>
        <taxon>Arthrobacter</taxon>
    </lineage>
</organism>
<evidence type="ECO:0000259" key="1">
    <source>
        <dbReference type="PROSITE" id="PS51725"/>
    </source>
</evidence>
<name>A0ABX1JNW1_9MICC</name>
<keyword evidence="2" id="KW-0560">Oxidoreductase</keyword>
<evidence type="ECO:0000313" key="3">
    <source>
        <dbReference type="Proteomes" id="UP000523795"/>
    </source>
</evidence>
<proteinExistence type="predicted"/>
<dbReference type="EMBL" id="JAAZSR010000126">
    <property type="protein sequence ID" value="NKX50776.1"/>
    <property type="molecule type" value="Genomic_DNA"/>
</dbReference>
<evidence type="ECO:0000313" key="2">
    <source>
        <dbReference type="EMBL" id="NKX50776.1"/>
    </source>
</evidence>
<keyword evidence="2" id="KW-0503">Monooxygenase</keyword>
<feature type="domain" description="ABM" evidence="1">
    <location>
        <begin position="5"/>
        <end position="91"/>
    </location>
</feature>
<protein>
    <submittedName>
        <fullName evidence="2">Antibiotic biosynthesis monooxygenase</fullName>
    </submittedName>
</protein>
<dbReference type="SUPFAM" id="SSF54909">
    <property type="entry name" value="Dimeric alpha+beta barrel"/>
    <property type="match status" value="1"/>
</dbReference>
<dbReference type="PROSITE" id="PS51725">
    <property type="entry name" value="ABM"/>
    <property type="match status" value="1"/>
</dbReference>
<dbReference type="InterPro" id="IPR007138">
    <property type="entry name" value="ABM_dom"/>
</dbReference>
<dbReference type="InterPro" id="IPR011008">
    <property type="entry name" value="Dimeric_a/b-barrel"/>
</dbReference>
<reference evidence="2 3" key="1">
    <citation type="submission" date="2020-04" db="EMBL/GenBank/DDBJ databases">
        <authorList>
            <person name="Liu S."/>
        </authorList>
    </citation>
    <scope>NUCLEOTIDE SEQUENCE [LARGE SCALE GENOMIC DNA]</scope>
    <source>
        <strain evidence="2 3">CGMCC 1.15091</strain>
    </source>
</reference>
<dbReference type="Pfam" id="PF03992">
    <property type="entry name" value="ABM"/>
    <property type="match status" value="1"/>
</dbReference>
<dbReference type="GO" id="GO:0004497">
    <property type="term" value="F:monooxygenase activity"/>
    <property type="evidence" value="ECO:0007669"/>
    <property type="project" value="UniProtKB-KW"/>
</dbReference>